<evidence type="ECO:0000313" key="1">
    <source>
        <dbReference type="EMBL" id="QJB01785.1"/>
    </source>
</evidence>
<accession>A0A6M3M839</accession>
<dbReference type="EMBL" id="MT143733">
    <property type="protein sequence ID" value="QJB01785.1"/>
    <property type="molecule type" value="Genomic_DNA"/>
</dbReference>
<proteinExistence type="predicted"/>
<organism evidence="1">
    <name type="scientific">viral metagenome</name>
    <dbReference type="NCBI Taxonomy" id="1070528"/>
    <lineage>
        <taxon>unclassified sequences</taxon>
        <taxon>metagenomes</taxon>
        <taxon>organismal metagenomes</taxon>
    </lineage>
</organism>
<sequence length="68" mass="8064">MNSKVAKRIKREVYGEYSSKVKEQKVLGRKEYSKTKKRMDVVPIMVVNVGLRAAYQKAKKEYNNKRRK</sequence>
<protein>
    <submittedName>
        <fullName evidence="1">Uncharacterized protein</fullName>
    </submittedName>
</protein>
<name>A0A6M3M839_9ZZZZ</name>
<reference evidence="1" key="1">
    <citation type="submission" date="2020-03" db="EMBL/GenBank/DDBJ databases">
        <title>The deep terrestrial virosphere.</title>
        <authorList>
            <person name="Holmfeldt K."/>
            <person name="Nilsson E."/>
            <person name="Simone D."/>
            <person name="Lopez-Fernandez M."/>
            <person name="Wu X."/>
            <person name="de Brujin I."/>
            <person name="Lundin D."/>
            <person name="Andersson A."/>
            <person name="Bertilsson S."/>
            <person name="Dopson M."/>
        </authorList>
    </citation>
    <scope>NUCLEOTIDE SEQUENCE</scope>
    <source>
        <strain evidence="1">MM171B02004</strain>
    </source>
</reference>
<dbReference type="AlphaFoldDB" id="A0A6M3M839"/>
<gene>
    <name evidence="1" type="ORF">MM171B02004_0004</name>
</gene>